<dbReference type="GO" id="GO:0003918">
    <property type="term" value="F:DNA topoisomerase type II (double strand cut, ATP-hydrolyzing) activity"/>
    <property type="evidence" value="ECO:0007669"/>
    <property type="project" value="UniProtKB-UniRule"/>
</dbReference>
<evidence type="ECO:0000256" key="1">
    <source>
        <dbReference type="PROSITE-ProRule" id="PRU01385"/>
    </source>
</evidence>
<dbReference type="Pfam" id="PF04406">
    <property type="entry name" value="TP6A_N"/>
    <property type="match status" value="1"/>
</dbReference>
<dbReference type="InterPro" id="IPR036388">
    <property type="entry name" value="WH-like_DNA-bd_sf"/>
</dbReference>
<comment type="caution">
    <text evidence="3">The sequence shown here is derived from an EMBL/GenBank/DDBJ whole genome shotgun (WGS) entry which is preliminary data.</text>
</comment>
<dbReference type="AlphaFoldDB" id="A0A2C6K8U8"/>
<feature type="domain" description="Spo11/DNA topoisomerase VI subunit A N-terminal" evidence="2">
    <location>
        <begin position="44"/>
        <end position="105"/>
    </location>
</feature>
<dbReference type="SUPFAM" id="SSF56726">
    <property type="entry name" value="DNA topoisomerase IV, alpha subunit"/>
    <property type="match status" value="1"/>
</dbReference>
<dbReference type="GeneID" id="94431863"/>
<protein>
    <submittedName>
        <fullName evidence="3">Type iib dna topoisomerase</fullName>
    </submittedName>
</protein>
<dbReference type="Gene3D" id="1.10.10.10">
    <property type="entry name" value="Winged helix-like DNA-binding domain superfamily/Winged helix DNA-binding domain"/>
    <property type="match status" value="1"/>
</dbReference>
<dbReference type="PROSITE" id="PS52041">
    <property type="entry name" value="TOPO_IIB"/>
    <property type="match status" value="1"/>
</dbReference>
<name>A0A2C6K8U8_9APIC</name>
<reference evidence="3 4" key="1">
    <citation type="journal article" date="2017" name="Int. J. Parasitol.">
        <title>The genome of the protozoan parasite Cystoisospora suis and a reverse vaccinology approach to identify vaccine candidates.</title>
        <authorList>
            <person name="Palmieri N."/>
            <person name="Shrestha A."/>
            <person name="Ruttkowski B."/>
            <person name="Beck T."/>
            <person name="Vogl C."/>
            <person name="Tomley F."/>
            <person name="Blake D.P."/>
            <person name="Joachim A."/>
        </authorList>
    </citation>
    <scope>NUCLEOTIDE SEQUENCE [LARGE SCALE GENOMIC DNA]</scope>
    <source>
        <strain evidence="3 4">Wien I</strain>
    </source>
</reference>
<dbReference type="EMBL" id="MIGC01004786">
    <property type="protein sequence ID" value="PHJ17650.1"/>
    <property type="molecule type" value="Genomic_DNA"/>
</dbReference>
<dbReference type="InterPro" id="IPR013049">
    <property type="entry name" value="Spo11/TopoVI_A_N"/>
</dbReference>
<evidence type="ECO:0000313" key="4">
    <source>
        <dbReference type="Proteomes" id="UP000221165"/>
    </source>
</evidence>
<dbReference type="PANTHER" id="PTHR10848">
    <property type="entry name" value="MEIOTIC RECOMBINATION PROTEIN SPO11"/>
    <property type="match status" value="1"/>
</dbReference>
<comment type="similarity">
    <text evidence="1">Belongs to the TOP6A family.</text>
</comment>
<keyword evidence="1" id="KW-0238">DNA-binding</keyword>
<dbReference type="GO" id="GO:0006259">
    <property type="term" value="P:DNA metabolic process"/>
    <property type="evidence" value="ECO:0007669"/>
    <property type="project" value="InterPro"/>
</dbReference>
<gene>
    <name evidence="3" type="ORF">CSUI_008523</name>
</gene>
<dbReference type="InterPro" id="IPR002815">
    <property type="entry name" value="Spo11/TopoVI_A"/>
</dbReference>
<dbReference type="PANTHER" id="PTHR10848:SF0">
    <property type="entry name" value="MEIOTIC RECOMBINATION PROTEIN SPO11"/>
    <property type="match status" value="1"/>
</dbReference>
<accession>A0A2C6K8U8</accession>
<dbReference type="RefSeq" id="XP_067919368.1">
    <property type="nucleotide sequence ID" value="XM_068068652.1"/>
</dbReference>
<dbReference type="Proteomes" id="UP000221165">
    <property type="component" value="Unassembled WGS sequence"/>
</dbReference>
<dbReference type="GO" id="GO:0005694">
    <property type="term" value="C:chromosome"/>
    <property type="evidence" value="ECO:0007669"/>
    <property type="project" value="InterPro"/>
</dbReference>
<sequence>MEGCQRTLIGSLEDMVLLLLRPTIVTNQGPDSVFNSGLTVRGVKRAARRFALVSQILALVCGKKHATLRELYYSNIQIYSSQREADRALAKLTQVLRVPRESLNVVSSSKAIVHGPIFLTERTCKAHPNPALVASHFLVKLRQHLRREVPFLCLCDRDPHGTVTEYTAPSELMHKPFPRIVHRNDVCVRWAQLFAPDIEDVAVPEVKLVLLPDPAQAISRSIVRAEDVKTLTGRDVKIIEGWVTLCVAG</sequence>
<organism evidence="3 4">
    <name type="scientific">Cystoisospora suis</name>
    <dbReference type="NCBI Taxonomy" id="483139"/>
    <lineage>
        <taxon>Eukaryota</taxon>
        <taxon>Sar</taxon>
        <taxon>Alveolata</taxon>
        <taxon>Apicomplexa</taxon>
        <taxon>Conoidasida</taxon>
        <taxon>Coccidia</taxon>
        <taxon>Eucoccidiorida</taxon>
        <taxon>Eimeriorina</taxon>
        <taxon>Sarcocystidae</taxon>
        <taxon>Cystoisospora</taxon>
    </lineage>
</organism>
<comment type="catalytic activity">
    <reaction evidence="1">
        <text>ATP-dependent breakage, passage and rejoining of double-stranded DNA.</text>
        <dbReference type="EC" id="5.6.2.2"/>
    </reaction>
</comment>
<feature type="active site" description="O-(5'-phospho-DNA)-tyrosine intermediate" evidence="1">
    <location>
        <position position="73"/>
    </location>
</feature>
<dbReference type="GO" id="GO:0003677">
    <property type="term" value="F:DNA binding"/>
    <property type="evidence" value="ECO:0007669"/>
    <property type="project" value="UniProtKB-UniRule"/>
</dbReference>
<dbReference type="VEuPathDB" id="ToxoDB:CSUI_008523"/>
<evidence type="ECO:0000259" key="2">
    <source>
        <dbReference type="Pfam" id="PF04406"/>
    </source>
</evidence>
<dbReference type="InterPro" id="IPR036078">
    <property type="entry name" value="Spo11/TopoVI_A_sf"/>
</dbReference>
<evidence type="ECO:0000313" key="3">
    <source>
        <dbReference type="EMBL" id="PHJ17650.1"/>
    </source>
</evidence>
<dbReference type="PRINTS" id="PR01550">
    <property type="entry name" value="TOP6AFAMILY"/>
</dbReference>
<dbReference type="OrthoDB" id="329045at2759"/>
<keyword evidence="1" id="KW-0799">Topoisomerase</keyword>
<dbReference type="GO" id="GO:0005524">
    <property type="term" value="F:ATP binding"/>
    <property type="evidence" value="ECO:0007669"/>
    <property type="project" value="InterPro"/>
</dbReference>
<keyword evidence="4" id="KW-1185">Reference proteome</keyword>
<keyword evidence="1 3" id="KW-0413">Isomerase</keyword>
<proteinExistence type="inferred from homology"/>